<reference evidence="3" key="1">
    <citation type="submission" date="2014-09" db="EMBL/GenBank/DDBJ databases">
        <authorList>
            <person name="Aslett A.Martin."/>
        </authorList>
    </citation>
    <scope>NUCLEOTIDE SEQUENCE</scope>
    <source>
        <strain evidence="3">ED321 Heterogonic</strain>
    </source>
</reference>
<keyword evidence="3" id="KW-0675">Receptor</keyword>
<evidence type="ECO:0000313" key="4">
    <source>
        <dbReference type="Proteomes" id="UP000035682"/>
    </source>
</evidence>
<dbReference type="Proteomes" id="UP000035682">
    <property type="component" value="Unplaced"/>
</dbReference>
<organism evidence="3">
    <name type="scientific">Strongyloides ratti</name>
    <name type="common">Parasitic roundworm</name>
    <dbReference type="NCBI Taxonomy" id="34506"/>
    <lineage>
        <taxon>Eukaryota</taxon>
        <taxon>Metazoa</taxon>
        <taxon>Ecdysozoa</taxon>
        <taxon>Nematoda</taxon>
        <taxon>Chromadorea</taxon>
        <taxon>Rhabditida</taxon>
        <taxon>Tylenchina</taxon>
        <taxon>Panagrolaimomorpha</taxon>
        <taxon>Strongyloidoidea</taxon>
        <taxon>Strongyloididae</taxon>
        <taxon>Strongyloides</taxon>
    </lineage>
</organism>
<gene>
    <name evidence="3 5 6" type="ORF">SRAE_1000274400</name>
</gene>
<dbReference type="RefSeq" id="XP_024503691.1">
    <property type="nucleotide sequence ID" value="XM_024649856.1"/>
</dbReference>
<feature type="transmembrane region" description="Helical" evidence="2">
    <location>
        <begin position="79"/>
        <end position="105"/>
    </location>
</feature>
<evidence type="ECO:0000256" key="2">
    <source>
        <dbReference type="SAM" id="Phobius"/>
    </source>
</evidence>
<name>A0A090LAC4_STRRB</name>
<sequence length="326" mass="37479">MVLNWSTGVELFFEVPVALIVSIIMCRTFYHAKFYHNNFRVLLINYPGAFIFICFIKMITKTMTICSYRGPVRSYFTDLISVALFSTTFTTIGFILERSVALIYYYKYEYFCNNVPYIGITLIVISWIIGATLRIVSRLYKLNVLLFVYSSGIIQITSQIVCFCIIKASKRQYTLNESIKSRLENRKCTTSSVISIKYQTIENKKIIKMMSYFIATTTITTTLDMVALGIENGFFLHIPDKILVGFIGNVVPYLKACTVPLTVVFVDDRCKKILICLLGNFIGKLINRGSVEPHHVVKDSKLKNEINMSTDKLNEIYFTNYANQWK</sequence>
<keyword evidence="2" id="KW-1133">Transmembrane helix</keyword>
<feature type="transmembrane region" description="Helical" evidence="2">
    <location>
        <begin position="212"/>
        <end position="230"/>
    </location>
</feature>
<dbReference type="OMA" id="FCIANYV"/>
<evidence type="ECO:0000313" key="5">
    <source>
        <dbReference type="WBParaSite" id="SRAE_1000274400.1"/>
    </source>
</evidence>
<feature type="transmembrane region" description="Helical" evidence="2">
    <location>
        <begin position="12"/>
        <end position="30"/>
    </location>
</feature>
<dbReference type="GO" id="GO:0007606">
    <property type="term" value="P:sensory perception of chemical stimulus"/>
    <property type="evidence" value="ECO:0007669"/>
    <property type="project" value="InterPro"/>
</dbReference>
<dbReference type="GeneID" id="36376855"/>
<keyword evidence="2" id="KW-0472">Membrane</keyword>
<reference evidence="5" key="3">
    <citation type="submission" date="2020-12" db="UniProtKB">
        <authorList>
            <consortium name="WormBaseParasite"/>
        </authorList>
    </citation>
    <scope>IDENTIFICATION</scope>
</reference>
<comment type="similarity">
    <text evidence="1">Belongs to the nematode receptor-like protein sre family.</text>
</comment>
<evidence type="ECO:0000313" key="3">
    <source>
        <dbReference type="EMBL" id="CEF64490.1"/>
    </source>
</evidence>
<keyword evidence="4" id="KW-1185">Reference proteome</keyword>
<feature type="transmembrane region" description="Helical" evidence="2">
    <location>
        <begin position="42"/>
        <end position="59"/>
    </location>
</feature>
<dbReference type="GO" id="GO:0016020">
    <property type="term" value="C:membrane"/>
    <property type="evidence" value="ECO:0007669"/>
    <property type="project" value="InterPro"/>
</dbReference>
<feature type="transmembrane region" description="Helical" evidence="2">
    <location>
        <begin position="242"/>
        <end position="266"/>
    </location>
</feature>
<proteinExistence type="inferred from homology"/>
<keyword evidence="2" id="KW-0812">Transmembrane</keyword>
<accession>A0A090LAC4</accession>
<protein>
    <submittedName>
        <fullName evidence="3 5">7TM GPCR, serpentine receptor class e (Sre) family-containing protein</fullName>
    </submittedName>
</protein>
<dbReference type="WormBase" id="SRAE_1000274400">
    <property type="protein sequence ID" value="SRP01423"/>
    <property type="gene ID" value="WBGene00259360"/>
</dbReference>
<evidence type="ECO:0000313" key="6">
    <source>
        <dbReference type="WormBase" id="SRAE_1000274400"/>
    </source>
</evidence>
<feature type="transmembrane region" description="Helical" evidence="2">
    <location>
        <begin position="117"/>
        <end position="136"/>
    </location>
</feature>
<dbReference type="InterPro" id="IPR004151">
    <property type="entry name" value="7TM_GPCR_serpentine_rcpt_Sre"/>
</dbReference>
<evidence type="ECO:0000256" key="1">
    <source>
        <dbReference type="ARBA" id="ARBA00006803"/>
    </source>
</evidence>
<dbReference type="EMBL" id="LN609528">
    <property type="protein sequence ID" value="CEF64490.1"/>
    <property type="molecule type" value="Genomic_DNA"/>
</dbReference>
<dbReference type="CTD" id="36376855"/>
<dbReference type="WBParaSite" id="SRAE_1000274400.1">
    <property type="protein sequence ID" value="SRAE_1000274400.1"/>
    <property type="gene ID" value="WBGene00259360"/>
</dbReference>
<reference evidence="4" key="2">
    <citation type="submission" date="2014-09" db="EMBL/GenBank/DDBJ databases">
        <authorList>
            <person name="Martin A.A."/>
        </authorList>
    </citation>
    <scope>NUCLEOTIDE SEQUENCE</scope>
    <source>
        <strain evidence="4">ED321</strain>
    </source>
</reference>
<dbReference type="AlphaFoldDB" id="A0A090LAC4"/>
<feature type="transmembrane region" description="Helical" evidence="2">
    <location>
        <begin position="142"/>
        <end position="166"/>
    </location>
</feature>
<dbReference type="Pfam" id="PF03125">
    <property type="entry name" value="Sre"/>
    <property type="match status" value="1"/>
</dbReference>